<dbReference type="RefSeq" id="WP_155171180.1">
    <property type="nucleotide sequence ID" value="NZ_BAAAFL010000008.1"/>
</dbReference>
<sequence length="64" mass="6944">MKKSKLNLNQLKVQSFITGLSNPAYIKSGRALGDVNPDGSEVDDSFTDSTPVSVQPDKDCNLKM</sequence>
<dbReference type="Proteomes" id="UP000798808">
    <property type="component" value="Unassembled WGS sequence"/>
</dbReference>
<protein>
    <recommendedName>
        <fullName evidence="4">Serine endopeptidase</fullName>
    </recommendedName>
</protein>
<keyword evidence="3" id="KW-1185">Reference proteome</keyword>
<evidence type="ECO:0000256" key="1">
    <source>
        <dbReference type="SAM" id="MobiDB-lite"/>
    </source>
</evidence>
<dbReference type="NCBIfam" id="NF038180">
    <property type="entry name" value="leader_pinensin"/>
    <property type="match status" value="1"/>
</dbReference>
<comment type="caution">
    <text evidence="2">The sequence shown here is derived from an EMBL/GenBank/DDBJ whole genome shotgun (WGS) entry which is preliminary data.</text>
</comment>
<evidence type="ECO:0008006" key="4">
    <source>
        <dbReference type="Google" id="ProtNLM"/>
    </source>
</evidence>
<gene>
    <name evidence="2" type="ORF">E1163_09350</name>
</gene>
<evidence type="ECO:0000313" key="2">
    <source>
        <dbReference type="EMBL" id="MTI25145.1"/>
    </source>
</evidence>
<reference evidence="2 3" key="1">
    <citation type="submission" date="2019-02" db="EMBL/GenBank/DDBJ databases">
        <authorList>
            <person name="Goldberg S.R."/>
            <person name="Haltli B.A."/>
            <person name="Correa H."/>
            <person name="Russell K.G."/>
        </authorList>
    </citation>
    <scope>NUCLEOTIDE SEQUENCE [LARGE SCALE GENOMIC DNA]</scope>
    <source>
        <strain evidence="2 3">JCM 16186</strain>
    </source>
</reference>
<accession>A0ABW9RPX0</accession>
<organism evidence="2 3">
    <name type="scientific">Fulvivirga kasyanovii</name>
    <dbReference type="NCBI Taxonomy" id="396812"/>
    <lineage>
        <taxon>Bacteria</taxon>
        <taxon>Pseudomonadati</taxon>
        <taxon>Bacteroidota</taxon>
        <taxon>Cytophagia</taxon>
        <taxon>Cytophagales</taxon>
        <taxon>Fulvivirgaceae</taxon>
        <taxon>Fulvivirga</taxon>
    </lineage>
</organism>
<dbReference type="InterPro" id="IPR059231">
    <property type="entry name" value="Leader_pinensin"/>
</dbReference>
<name>A0ABW9RPX0_9BACT</name>
<dbReference type="EMBL" id="SMLW01000488">
    <property type="protein sequence ID" value="MTI25145.1"/>
    <property type="molecule type" value="Genomic_DNA"/>
</dbReference>
<feature type="region of interest" description="Disordered" evidence="1">
    <location>
        <begin position="31"/>
        <end position="64"/>
    </location>
</feature>
<evidence type="ECO:0000313" key="3">
    <source>
        <dbReference type="Proteomes" id="UP000798808"/>
    </source>
</evidence>
<proteinExistence type="predicted"/>